<gene>
    <name evidence="2" type="ORF">GKQ77_27800</name>
</gene>
<dbReference type="Gene3D" id="2.60.40.20">
    <property type="entry name" value="Alpha-amylase inhibitor"/>
    <property type="match status" value="1"/>
</dbReference>
<keyword evidence="1" id="KW-0732">Signal</keyword>
<dbReference type="InterPro" id="IPR036379">
    <property type="entry name" value="A-amylase_inhib_sf"/>
</dbReference>
<dbReference type="SUPFAM" id="SSF49498">
    <property type="entry name" value="alpha-Amylase inhibitor tendamistat"/>
    <property type="match status" value="1"/>
</dbReference>
<dbReference type="EMBL" id="WMBF01000484">
    <property type="protein sequence ID" value="MBW5425320.1"/>
    <property type="molecule type" value="Genomic_DNA"/>
</dbReference>
<accession>A0ABS6YV75</accession>
<protein>
    <recommendedName>
        <fullName evidence="4">Alpha-amylase</fullName>
    </recommendedName>
</protein>
<keyword evidence="3" id="KW-1185">Reference proteome</keyword>
<evidence type="ECO:0000313" key="2">
    <source>
        <dbReference type="EMBL" id="MBW5425320.1"/>
    </source>
</evidence>
<proteinExistence type="predicted"/>
<name>A0ABS6YV75_9ACTN</name>
<evidence type="ECO:0000313" key="3">
    <source>
        <dbReference type="Proteomes" id="UP001197114"/>
    </source>
</evidence>
<sequence>MKNTVKMASTAAAALALAFTAQGAASATTSGATDTAPSCVTWENPFPFMTSWGKLHLTNGCTYSVNVKGILPKTARQTDCVALAPGEKKTVMYFTMGNELISRIETC</sequence>
<evidence type="ECO:0008006" key="4">
    <source>
        <dbReference type="Google" id="ProtNLM"/>
    </source>
</evidence>
<organism evidence="2 3">
    <name type="scientific">Streptomyces anatolicus</name>
    <dbReference type="NCBI Taxonomy" id="2675858"/>
    <lineage>
        <taxon>Bacteria</taxon>
        <taxon>Bacillati</taxon>
        <taxon>Actinomycetota</taxon>
        <taxon>Actinomycetes</taxon>
        <taxon>Kitasatosporales</taxon>
        <taxon>Streptomycetaceae</taxon>
        <taxon>Streptomyces</taxon>
    </lineage>
</organism>
<dbReference type="RefSeq" id="WP_219691701.1">
    <property type="nucleotide sequence ID" value="NZ_WMBF01000484.1"/>
</dbReference>
<comment type="caution">
    <text evidence="2">The sequence shown here is derived from an EMBL/GenBank/DDBJ whole genome shotgun (WGS) entry which is preliminary data.</text>
</comment>
<dbReference type="Proteomes" id="UP001197114">
    <property type="component" value="Unassembled WGS sequence"/>
</dbReference>
<feature type="signal peptide" evidence="1">
    <location>
        <begin position="1"/>
        <end position="23"/>
    </location>
</feature>
<feature type="chain" id="PRO_5046150929" description="Alpha-amylase" evidence="1">
    <location>
        <begin position="24"/>
        <end position="107"/>
    </location>
</feature>
<evidence type="ECO:0000256" key="1">
    <source>
        <dbReference type="SAM" id="SignalP"/>
    </source>
</evidence>
<reference evidence="2 3" key="1">
    <citation type="submission" date="2019-11" db="EMBL/GenBank/DDBJ databases">
        <authorList>
            <person name="Ay H."/>
        </authorList>
    </citation>
    <scope>NUCLEOTIDE SEQUENCE [LARGE SCALE GENOMIC DNA]</scope>
    <source>
        <strain evidence="2 3">BG9H</strain>
    </source>
</reference>